<evidence type="ECO:0000256" key="1">
    <source>
        <dbReference type="ARBA" id="ARBA00008390"/>
    </source>
</evidence>
<dbReference type="EMBL" id="NWSH01004822">
    <property type="protein sequence ID" value="PCG64667.1"/>
    <property type="molecule type" value="Genomic_DNA"/>
</dbReference>
<proteinExistence type="inferred from homology"/>
<dbReference type="InterPro" id="IPR031259">
    <property type="entry name" value="ILBP"/>
</dbReference>
<comment type="caution">
    <text evidence="4">The sequence shown here is derived from an EMBL/GenBank/DDBJ whole genome shotgun (WGS) entry which is preliminary data.</text>
</comment>
<name>A0A2A4IXI1_HELVI</name>
<dbReference type="AlphaFoldDB" id="A0A2A4IXI1"/>
<sequence>MAFLNKNYTFSKQENFDGFLKAVGIPDDKIAKLQNFAPDQKIVQDGDSYVIHTAGPEGPKQIKFQSGVEFDDVIGTDKTPIKTKYTVDGNTVIQNISSDKGSAVFKREFVGDDLIVTITSDKWDGVAKRYYKAA</sequence>
<dbReference type="InterPro" id="IPR012674">
    <property type="entry name" value="Calycin"/>
</dbReference>
<organism evidence="4">
    <name type="scientific">Heliothis virescens</name>
    <name type="common">Tobacco budworm moth</name>
    <dbReference type="NCBI Taxonomy" id="7102"/>
    <lineage>
        <taxon>Eukaryota</taxon>
        <taxon>Metazoa</taxon>
        <taxon>Ecdysozoa</taxon>
        <taxon>Arthropoda</taxon>
        <taxon>Hexapoda</taxon>
        <taxon>Insecta</taxon>
        <taxon>Pterygota</taxon>
        <taxon>Neoptera</taxon>
        <taxon>Endopterygota</taxon>
        <taxon>Lepidoptera</taxon>
        <taxon>Glossata</taxon>
        <taxon>Ditrysia</taxon>
        <taxon>Noctuoidea</taxon>
        <taxon>Noctuidae</taxon>
        <taxon>Heliothinae</taxon>
        <taxon>Heliothis</taxon>
    </lineage>
</organism>
<dbReference type="Pfam" id="PF14651">
    <property type="entry name" value="Lipocalin_7"/>
    <property type="match status" value="1"/>
</dbReference>
<evidence type="ECO:0000256" key="2">
    <source>
        <dbReference type="ARBA" id="ARBA00023121"/>
    </source>
</evidence>
<evidence type="ECO:0000259" key="3">
    <source>
        <dbReference type="PROSITE" id="PS00214"/>
    </source>
</evidence>
<protein>
    <recommendedName>
        <fullName evidence="3">Cytosolic fatty-acid binding proteins domain-containing protein</fullName>
    </recommendedName>
</protein>
<gene>
    <name evidence="4" type="ORF">B5V51_10327</name>
</gene>
<dbReference type="Gene3D" id="2.40.128.20">
    <property type="match status" value="1"/>
</dbReference>
<keyword evidence="2" id="KW-0446">Lipid-binding</keyword>
<dbReference type="SUPFAM" id="SSF50814">
    <property type="entry name" value="Lipocalins"/>
    <property type="match status" value="1"/>
</dbReference>
<dbReference type="GO" id="GO:0008289">
    <property type="term" value="F:lipid binding"/>
    <property type="evidence" value="ECO:0007669"/>
    <property type="project" value="UniProtKB-KW"/>
</dbReference>
<accession>A0A2A4IXI1</accession>
<reference evidence="4" key="1">
    <citation type="submission" date="2017-09" db="EMBL/GenBank/DDBJ databases">
        <title>Contemporary evolution of a Lepidopteran species, Heliothis virescens, in response to modern agricultural practices.</title>
        <authorList>
            <person name="Fritz M.L."/>
            <person name="Deyonke A.M."/>
            <person name="Papanicolaou A."/>
            <person name="Micinski S."/>
            <person name="Westbrook J."/>
            <person name="Gould F."/>
        </authorList>
    </citation>
    <scope>NUCLEOTIDE SEQUENCE [LARGE SCALE GENOMIC DNA]</scope>
    <source>
        <strain evidence="4">HvINT-</strain>
        <tissue evidence="4">Whole body</tissue>
    </source>
</reference>
<comment type="similarity">
    <text evidence="1">Belongs to the calycin superfamily. Fatty-acid binding protein (FABP) family.</text>
</comment>
<feature type="domain" description="Cytosolic fatty-acid binding proteins" evidence="3">
    <location>
        <begin position="6"/>
        <end position="23"/>
    </location>
</feature>
<dbReference type="CDD" id="cd19448">
    <property type="entry name" value="FABP_pancrustacea"/>
    <property type="match status" value="1"/>
</dbReference>
<evidence type="ECO:0000313" key="4">
    <source>
        <dbReference type="EMBL" id="PCG64667.1"/>
    </source>
</evidence>
<dbReference type="InterPro" id="IPR000463">
    <property type="entry name" value="Fatty_acid-bd"/>
</dbReference>
<dbReference type="STRING" id="7102.A0A2A4IXI1"/>
<dbReference type="PANTHER" id="PTHR11955">
    <property type="entry name" value="FATTY ACID BINDING PROTEIN"/>
    <property type="match status" value="1"/>
</dbReference>
<dbReference type="PROSITE" id="PS00214">
    <property type="entry name" value="FABP"/>
    <property type="match status" value="1"/>
</dbReference>